<name>A0A8T0C720_9GAMM</name>
<sequence>MYIKQRLNDSLCWLKYKYLRAADVAVWLHGFSELKVSYEV</sequence>
<dbReference type="Proteomes" id="UP000016480">
    <property type="component" value="Unassembled WGS sequence"/>
</dbReference>
<gene>
    <name evidence="1" type="ORF">PRUB_a0236</name>
</gene>
<proteinExistence type="predicted"/>
<comment type="caution">
    <text evidence="1">The sequence shown here is derived from an EMBL/GenBank/DDBJ whole genome shotgun (WGS) entry which is preliminary data.</text>
</comment>
<evidence type="ECO:0000313" key="1">
    <source>
        <dbReference type="EMBL" id="KAF7785842.1"/>
    </source>
</evidence>
<evidence type="ECO:0000313" key="2">
    <source>
        <dbReference type="Proteomes" id="UP000016480"/>
    </source>
</evidence>
<organism evidence="1 2">
    <name type="scientific">Pseudoalteromonas rubra</name>
    <dbReference type="NCBI Taxonomy" id="43658"/>
    <lineage>
        <taxon>Bacteria</taxon>
        <taxon>Pseudomonadati</taxon>
        <taxon>Pseudomonadota</taxon>
        <taxon>Gammaproteobacteria</taxon>
        <taxon>Alteromonadales</taxon>
        <taxon>Pseudoalteromonadaceae</taxon>
        <taxon>Pseudoalteromonas</taxon>
    </lineage>
</organism>
<dbReference type="EMBL" id="AHCD03000035">
    <property type="protein sequence ID" value="KAF7785842.1"/>
    <property type="molecule type" value="Genomic_DNA"/>
</dbReference>
<protein>
    <submittedName>
        <fullName evidence="1">Uncharacterized protein</fullName>
    </submittedName>
</protein>
<accession>A0A8T0C720</accession>
<reference evidence="1 2" key="1">
    <citation type="journal article" date="2012" name="J. Bacteriol.">
        <title>Genome sequence of the cycloprodigiosin-producing bacterial strain Pseudoalteromonas rubra ATCC 29570(T).</title>
        <authorList>
            <person name="Xie B.B."/>
            <person name="Shu Y.L."/>
            <person name="Qin Q.L."/>
            <person name="Rong J.C."/>
            <person name="Zhang X.Y."/>
            <person name="Chen X.L."/>
            <person name="Zhou B.C."/>
            <person name="Zhang Y.Z."/>
        </authorList>
    </citation>
    <scope>NUCLEOTIDE SEQUENCE [LARGE SCALE GENOMIC DNA]</scope>
    <source>
        <strain evidence="1 2">DSM 6842</strain>
    </source>
</reference>
<dbReference type="AlphaFoldDB" id="A0A8T0C720"/>